<evidence type="ECO:0000256" key="1">
    <source>
        <dbReference type="SAM" id="MobiDB-lite"/>
    </source>
</evidence>
<evidence type="ECO:0000313" key="3">
    <source>
        <dbReference type="Proteomes" id="UP001153069"/>
    </source>
</evidence>
<evidence type="ECO:0000313" key="2">
    <source>
        <dbReference type="EMBL" id="CAB9498467.1"/>
    </source>
</evidence>
<proteinExistence type="predicted"/>
<dbReference type="AlphaFoldDB" id="A0A9N8D8C9"/>
<accession>A0A9N8D8C9</accession>
<feature type="region of interest" description="Disordered" evidence="1">
    <location>
        <begin position="60"/>
        <end position="87"/>
    </location>
</feature>
<comment type="caution">
    <text evidence="2">The sequence shown here is derived from an EMBL/GenBank/DDBJ whole genome shotgun (WGS) entry which is preliminary data.</text>
</comment>
<feature type="compositionally biased region" description="Basic and acidic residues" evidence="1">
    <location>
        <begin position="66"/>
        <end position="87"/>
    </location>
</feature>
<dbReference type="Proteomes" id="UP001153069">
    <property type="component" value="Unassembled WGS sequence"/>
</dbReference>
<protein>
    <submittedName>
        <fullName evidence="2">Uncharacterized protein</fullName>
    </submittedName>
</protein>
<sequence length="132" mass="14943">MVDTTTFGHEQPSQQPPKSWHYHSMMMLGHTQLSGVSFCAYDHVDGQDFPTSSLAHDSVLVEGAGGDDKDDHMTERSGEDEERFSRLDSEVASFEDEDCSSQEAQKFWKLMFLFELDFGQCLLAGFKTICYN</sequence>
<dbReference type="EMBL" id="CAICTM010000039">
    <property type="protein sequence ID" value="CAB9498467.1"/>
    <property type="molecule type" value="Genomic_DNA"/>
</dbReference>
<name>A0A9N8D8C9_9STRA</name>
<reference evidence="2" key="1">
    <citation type="submission" date="2020-06" db="EMBL/GenBank/DDBJ databases">
        <authorList>
            <consortium name="Plant Systems Biology data submission"/>
        </authorList>
    </citation>
    <scope>NUCLEOTIDE SEQUENCE</scope>
    <source>
        <strain evidence="2">D6</strain>
    </source>
</reference>
<keyword evidence="3" id="KW-1185">Reference proteome</keyword>
<organism evidence="2 3">
    <name type="scientific">Seminavis robusta</name>
    <dbReference type="NCBI Taxonomy" id="568900"/>
    <lineage>
        <taxon>Eukaryota</taxon>
        <taxon>Sar</taxon>
        <taxon>Stramenopiles</taxon>
        <taxon>Ochrophyta</taxon>
        <taxon>Bacillariophyta</taxon>
        <taxon>Bacillariophyceae</taxon>
        <taxon>Bacillariophycidae</taxon>
        <taxon>Naviculales</taxon>
        <taxon>Naviculaceae</taxon>
        <taxon>Seminavis</taxon>
    </lineage>
</organism>
<gene>
    <name evidence="2" type="ORF">SEMRO_39_G023970.1</name>
</gene>